<gene>
    <name evidence="1" type="ORF">FHW12_000366</name>
</gene>
<dbReference type="EMBL" id="JACGXL010000001">
    <property type="protein sequence ID" value="MBA8886175.1"/>
    <property type="molecule type" value="Genomic_DNA"/>
</dbReference>
<accession>A0A839EQZ5</accession>
<evidence type="ECO:0000313" key="2">
    <source>
        <dbReference type="Proteomes" id="UP000550401"/>
    </source>
</evidence>
<evidence type="ECO:0000313" key="1">
    <source>
        <dbReference type="EMBL" id="MBA8886175.1"/>
    </source>
</evidence>
<comment type="caution">
    <text evidence="1">The sequence shown here is derived from an EMBL/GenBank/DDBJ whole genome shotgun (WGS) entry which is preliminary data.</text>
</comment>
<reference evidence="1 2" key="1">
    <citation type="submission" date="2020-07" db="EMBL/GenBank/DDBJ databases">
        <title>Genomic Encyclopedia of Type Strains, Phase IV (KMG-V): Genome sequencing to study the core and pangenomes of soil and plant-associated prokaryotes.</title>
        <authorList>
            <person name="Whitman W."/>
        </authorList>
    </citation>
    <scope>NUCLEOTIDE SEQUENCE [LARGE SCALE GENOMIC DNA]</scope>
    <source>
        <strain evidence="1 2">RH2WT43</strain>
    </source>
</reference>
<protein>
    <submittedName>
        <fullName evidence="1">Uncharacterized protein</fullName>
    </submittedName>
</protein>
<dbReference type="RefSeq" id="WP_182529278.1">
    <property type="nucleotide sequence ID" value="NZ_JACGXL010000001.1"/>
</dbReference>
<organism evidence="1 2">
    <name type="scientific">Dokdonella fugitiva</name>
    <dbReference type="NCBI Taxonomy" id="328517"/>
    <lineage>
        <taxon>Bacteria</taxon>
        <taxon>Pseudomonadati</taxon>
        <taxon>Pseudomonadota</taxon>
        <taxon>Gammaproteobacteria</taxon>
        <taxon>Lysobacterales</taxon>
        <taxon>Rhodanobacteraceae</taxon>
        <taxon>Dokdonella</taxon>
    </lineage>
</organism>
<keyword evidence="2" id="KW-1185">Reference proteome</keyword>
<sequence length="158" mass="17992">MSIQRLPAWRNVEDAILSGTYTYGDLIPYGELFAMLGMPKPELSDRADAMESWRLSVLQERASLVEHMLKQHAMMLETENGVGIRILLPSEQTGAAERTLRKELTRSLRAHRDRISNVAYDRLTPAQQKENTDAQVRIAQRVDALRAIEHSRLIAKPK</sequence>
<dbReference type="AlphaFoldDB" id="A0A839EQZ5"/>
<name>A0A839EQZ5_9GAMM</name>
<dbReference type="Proteomes" id="UP000550401">
    <property type="component" value="Unassembled WGS sequence"/>
</dbReference>
<proteinExistence type="predicted"/>